<accession>J9G756</accession>
<reference evidence="1" key="1">
    <citation type="journal article" date="2012" name="PLoS ONE">
        <title>Gene sets for utilization of primary and secondary nutrition supplies in the distal gut of endangered iberian lynx.</title>
        <authorList>
            <person name="Alcaide M."/>
            <person name="Messina E."/>
            <person name="Richter M."/>
            <person name="Bargiela R."/>
            <person name="Peplies J."/>
            <person name="Huws S.A."/>
            <person name="Newbold C.J."/>
            <person name="Golyshin P.N."/>
            <person name="Simon M.A."/>
            <person name="Lopez G."/>
            <person name="Yakimov M.M."/>
            <person name="Ferrer M."/>
        </authorList>
    </citation>
    <scope>NUCLEOTIDE SEQUENCE</scope>
</reference>
<sequence length="78" mass="8441">MGIGKNEKSLPLCHVTPGLLFCFKASRAINRRRRPLKSVFNGGNGENRAENLKNGLKSGKLLAPNGKLLRGNGKLLAE</sequence>
<proteinExistence type="predicted"/>
<dbReference type="EMBL" id="AMCI01004681">
    <property type="protein sequence ID" value="EJW97597.1"/>
    <property type="molecule type" value="Genomic_DNA"/>
</dbReference>
<organism evidence="1">
    <name type="scientific">gut metagenome</name>
    <dbReference type="NCBI Taxonomy" id="749906"/>
    <lineage>
        <taxon>unclassified sequences</taxon>
        <taxon>metagenomes</taxon>
        <taxon>organismal metagenomes</taxon>
    </lineage>
</organism>
<name>J9G756_9ZZZZ</name>
<comment type="caution">
    <text evidence="1">The sequence shown here is derived from an EMBL/GenBank/DDBJ whole genome shotgun (WGS) entry which is preliminary data.</text>
</comment>
<gene>
    <name evidence="1" type="ORF">EVA_14296</name>
</gene>
<evidence type="ECO:0000313" key="1">
    <source>
        <dbReference type="EMBL" id="EJW97597.1"/>
    </source>
</evidence>
<dbReference type="AlphaFoldDB" id="J9G756"/>
<protein>
    <submittedName>
        <fullName evidence="1">Uncharacterized protein</fullName>
    </submittedName>
</protein>
<feature type="non-terminal residue" evidence="1">
    <location>
        <position position="78"/>
    </location>
</feature>